<dbReference type="SMART" id="SM00415">
    <property type="entry name" value="HSF"/>
    <property type="match status" value="1"/>
</dbReference>
<feature type="compositionally biased region" description="Polar residues" evidence="12">
    <location>
        <begin position="374"/>
        <end position="387"/>
    </location>
</feature>
<feature type="region of interest" description="Disordered" evidence="12">
    <location>
        <begin position="1"/>
        <end position="39"/>
    </location>
</feature>
<feature type="compositionally biased region" description="Polar residues" evidence="12">
    <location>
        <begin position="434"/>
        <end position="464"/>
    </location>
</feature>
<keyword evidence="3" id="KW-0238">DNA-binding</keyword>
<evidence type="ECO:0000256" key="12">
    <source>
        <dbReference type="SAM" id="MobiDB-lite"/>
    </source>
</evidence>
<dbReference type="InterPro" id="IPR036388">
    <property type="entry name" value="WH-like_DNA-bd_sf"/>
</dbReference>
<keyword evidence="11" id="KW-0175">Coiled coil</keyword>
<feature type="compositionally biased region" description="Polar residues" evidence="12">
    <location>
        <begin position="605"/>
        <end position="620"/>
    </location>
</feature>
<proteinExistence type="inferred from homology"/>
<reference evidence="14" key="1">
    <citation type="journal article" date="2021" name="Open Biol.">
        <title>Shared evolutionary footprints suggest mitochondrial oxidative damage underlies multiple complex I losses in fungi.</title>
        <authorList>
            <person name="Schikora-Tamarit M.A."/>
            <person name="Marcet-Houben M."/>
            <person name="Nosek J."/>
            <person name="Gabaldon T."/>
        </authorList>
    </citation>
    <scope>NUCLEOTIDE SEQUENCE</scope>
    <source>
        <strain evidence="14">CBS2887</strain>
    </source>
</reference>
<evidence type="ECO:0000256" key="5">
    <source>
        <dbReference type="ARBA" id="ARBA00023242"/>
    </source>
</evidence>
<keyword evidence="5" id="KW-0539">Nucleus</keyword>
<evidence type="ECO:0000256" key="11">
    <source>
        <dbReference type="SAM" id="Coils"/>
    </source>
</evidence>
<evidence type="ECO:0000259" key="13">
    <source>
        <dbReference type="PROSITE" id="PS00434"/>
    </source>
</evidence>
<evidence type="ECO:0000256" key="4">
    <source>
        <dbReference type="ARBA" id="ARBA00023163"/>
    </source>
</evidence>
<keyword evidence="4" id="KW-0804">Transcription</keyword>
<comment type="subunit">
    <text evidence="7">Homotrimer. Homotrimerization increases the affinity of HSF1 to DNA.</text>
</comment>
<dbReference type="Gene3D" id="1.10.10.10">
    <property type="entry name" value="Winged helix-like DNA-binding domain superfamily/Winged helix DNA-binding domain"/>
    <property type="match status" value="1"/>
</dbReference>
<keyword evidence="15" id="KW-1185">Reference proteome</keyword>
<feature type="region of interest" description="Disordered" evidence="12">
    <location>
        <begin position="154"/>
        <end position="225"/>
    </location>
</feature>
<feature type="region of interest" description="Disordered" evidence="12">
    <location>
        <begin position="324"/>
        <end position="528"/>
    </location>
</feature>
<evidence type="ECO:0000313" key="15">
    <source>
        <dbReference type="Proteomes" id="UP000774326"/>
    </source>
</evidence>
<feature type="compositionally biased region" description="Polar residues" evidence="12">
    <location>
        <begin position="471"/>
        <end position="496"/>
    </location>
</feature>
<sequence length="679" mass="75839">MSQEKTAPASAQDVAANEAPAPSTSTSKKDPKKDATILPSNTKGLHTVFIHKLYNMLEDDDLKHLIWWSKHNDSFFIAPGEEFSKALPQYFKHTNVASFVRQLNMYGFHKVSDNNSAQASNYNNSHDLTTWEFRHSSGNFKKGDIDGLKTIKRRSSKHGSSNPGPARNNSSSHLDLGSMSDTDYGSERSNSVTDLHDLGSYNSVLQTPTTSQYSQPNVDGGNSGNSVDPLLNIRLAELGHNLAALRHEHARLQLKYDIAIEDIRKTNVDMVHLLELVQKIMQASQSDEERLVRDVESDIANFKNIILQRTVVNSTGKDFNDGGFSFSDSYQSNGQIPRSNPSKSSRHNEIHSQQPQSPNLPSNPVTYPYPYPFPTSNVYSQQTQSSLHEPPHPTPFHQLMHDPFQNSRKSSASSSRTRNMSIYDPLQPGAPSGASPSTLNITRNSLSGPTSNPDTNMPSPQVNPNGGHFSDYNNLSSHSLHFQNPQFHDQSRQQRPGSFPSLIPSVQHSLRHDSISRSKKRHSSNDIIDYSKLNISANLQEPHHYPEQQHQSSHQHQHQHHSSSPTPPPPFPPSASASFNQLHHPQHHYQGHQHHQHHQPAGKQYPNSSSSISQQRPAVHDSNQVLDYVHRPLVGEPVNRFQSVSPTADKGQKRESVYSLLNPEKVGPRSPAVKKSRVR</sequence>
<dbReference type="PANTHER" id="PTHR10015:SF396">
    <property type="entry name" value="FLOCCULATION SUPPRESSION PROTEIN"/>
    <property type="match status" value="1"/>
</dbReference>
<accession>A0A9P8Q2S7</accession>
<evidence type="ECO:0000256" key="2">
    <source>
        <dbReference type="ARBA" id="ARBA00023015"/>
    </source>
</evidence>
<keyword evidence="2" id="KW-0805">Transcription regulation</keyword>
<dbReference type="PRINTS" id="PR00056">
    <property type="entry name" value="HSFDOMAIN"/>
</dbReference>
<protein>
    <recommendedName>
        <fullName evidence="8">Heat shock transcription factor</fullName>
    </recommendedName>
    <alternativeName>
        <fullName evidence="9">Heat shock factor protein</fullName>
    </alternativeName>
</protein>
<evidence type="ECO:0000256" key="1">
    <source>
        <dbReference type="ARBA" id="ARBA00004123"/>
    </source>
</evidence>
<dbReference type="SUPFAM" id="SSF46785">
    <property type="entry name" value="Winged helix' DNA-binding domain"/>
    <property type="match status" value="1"/>
</dbReference>
<name>A0A9P8Q2S7_WICPI</name>
<evidence type="ECO:0000256" key="7">
    <source>
        <dbReference type="ARBA" id="ARBA00062447"/>
    </source>
</evidence>
<evidence type="ECO:0000256" key="8">
    <source>
        <dbReference type="ARBA" id="ARBA00068818"/>
    </source>
</evidence>
<dbReference type="PANTHER" id="PTHR10015">
    <property type="entry name" value="HEAT SHOCK TRANSCRIPTION FACTOR"/>
    <property type="match status" value="1"/>
</dbReference>
<feature type="compositionally biased region" description="Low complexity" evidence="12">
    <location>
        <begin position="407"/>
        <end position="421"/>
    </location>
</feature>
<dbReference type="InterPro" id="IPR000232">
    <property type="entry name" value="HSF_DNA-bd"/>
</dbReference>
<feature type="compositionally biased region" description="Polar residues" evidence="12">
    <location>
        <begin position="200"/>
        <end position="217"/>
    </location>
</feature>
<comment type="subcellular location">
    <subcellularLocation>
        <location evidence="1">Nucleus</location>
    </subcellularLocation>
</comment>
<comment type="caution">
    <text evidence="14">The sequence shown here is derived from an EMBL/GenBank/DDBJ whole genome shotgun (WGS) entry which is preliminary data.</text>
</comment>
<dbReference type="GO" id="GO:0032993">
    <property type="term" value="C:protein-DNA complex"/>
    <property type="evidence" value="ECO:0007669"/>
    <property type="project" value="UniProtKB-ARBA"/>
</dbReference>
<feature type="compositionally biased region" description="Polar residues" evidence="12">
    <location>
        <begin position="158"/>
        <end position="193"/>
    </location>
</feature>
<feature type="region of interest" description="Disordered" evidence="12">
    <location>
        <begin position="544"/>
        <end position="620"/>
    </location>
</feature>
<feature type="region of interest" description="Disordered" evidence="12">
    <location>
        <begin position="639"/>
        <end position="679"/>
    </location>
</feature>
<feature type="domain" description="HSF-type DNA-binding" evidence="13">
    <location>
        <begin position="87"/>
        <end position="111"/>
    </location>
</feature>
<dbReference type="Pfam" id="PF00447">
    <property type="entry name" value="HSF_DNA-bind"/>
    <property type="match status" value="1"/>
</dbReference>
<organism evidence="14 15">
    <name type="scientific">Wickerhamomyces pijperi</name>
    <name type="common">Yeast</name>
    <name type="synonym">Pichia pijperi</name>
    <dbReference type="NCBI Taxonomy" id="599730"/>
    <lineage>
        <taxon>Eukaryota</taxon>
        <taxon>Fungi</taxon>
        <taxon>Dikarya</taxon>
        <taxon>Ascomycota</taxon>
        <taxon>Saccharomycotina</taxon>
        <taxon>Saccharomycetes</taxon>
        <taxon>Phaffomycetales</taxon>
        <taxon>Wickerhamomycetaceae</taxon>
        <taxon>Wickerhamomyces</taxon>
    </lineage>
</organism>
<feature type="compositionally biased region" description="Polar residues" evidence="12">
    <location>
        <begin position="326"/>
        <end position="343"/>
    </location>
</feature>
<evidence type="ECO:0000256" key="3">
    <source>
        <dbReference type="ARBA" id="ARBA00023125"/>
    </source>
</evidence>
<reference evidence="14" key="2">
    <citation type="submission" date="2021-01" db="EMBL/GenBank/DDBJ databases">
        <authorList>
            <person name="Schikora-Tamarit M.A."/>
        </authorList>
    </citation>
    <scope>NUCLEOTIDE SEQUENCE</scope>
    <source>
        <strain evidence="14">CBS2887</strain>
    </source>
</reference>
<dbReference type="EMBL" id="JAEUBG010003218">
    <property type="protein sequence ID" value="KAH3683147.1"/>
    <property type="molecule type" value="Genomic_DNA"/>
</dbReference>
<dbReference type="GO" id="GO:0043565">
    <property type="term" value="F:sequence-specific DNA binding"/>
    <property type="evidence" value="ECO:0007669"/>
    <property type="project" value="InterPro"/>
</dbReference>
<dbReference type="OrthoDB" id="60033at2759"/>
<evidence type="ECO:0000256" key="10">
    <source>
        <dbReference type="RuleBase" id="RU004020"/>
    </source>
</evidence>
<comment type="similarity">
    <text evidence="10">Belongs to the HSF family.</text>
</comment>
<feature type="compositionally biased region" description="Low complexity" evidence="12">
    <location>
        <begin position="574"/>
        <end position="583"/>
    </location>
</feature>
<dbReference type="PROSITE" id="PS00434">
    <property type="entry name" value="HSF_DOMAIN"/>
    <property type="match status" value="1"/>
</dbReference>
<dbReference type="FunFam" id="1.10.10.10:FF:000027">
    <property type="entry name" value="Heat shock transcription factor 1"/>
    <property type="match status" value="1"/>
</dbReference>
<evidence type="ECO:0000256" key="6">
    <source>
        <dbReference type="ARBA" id="ARBA00059868"/>
    </source>
</evidence>
<comment type="function">
    <text evidence="6">DNA-binding transcription factor that specifically binds heat shock promoter elements (HSE) and activates transcription.</text>
</comment>
<dbReference type="GO" id="GO:0003700">
    <property type="term" value="F:DNA-binding transcription factor activity"/>
    <property type="evidence" value="ECO:0007669"/>
    <property type="project" value="InterPro"/>
</dbReference>
<evidence type="ECO:0000256" key="9">
    <source>
        <dbReference type="ARBA" id="ARBA00084017"/>
    </source>
</evidence>
<dbReference type="AlphaFoldDB" id="A0A9P8Q2S7"/>
<evidence type="ECO:0000313" key="14">
    <source>
        <dbReference type="EMBL" id="KAH3683147.1"/>
    </source>
</evidence>
<gene>
    <name evidence="14" type="ORF">WICPIJ_005890</name>
</gene>
<dbReference type="GO" id="GO:0005634">
    <property type="term" value="C:nucleus"/>
    <property type="evidence" value="ECO:0007669"/>
    <property type="project" value="UniProtKB-SubCell"/>
</dbReference>
<feature type="compositionally biased region" description="Basic residues" evidence="12">
    <location>
        <begin position="584"/>
        <end position="600"/>
    </location>
</feature>
<feature type="coiled-coil region" evidence="11">
    <location>
        <begin position="235"/>
        <end position="262"/>
    </location>
</feature>
<dbReference type="InterPro" id="IPR036390">
    <property type="entry name" value="WH_DNA-bd_sf"/>
</dbReference>
<feature type="compositionally biased region" description="Low complexity" evidence="12">
    <location>
        <begin position="352"/>
        <end position="364"/>
    </location>
</feature>
<dbReference type="Proteomes" id="UP000774326">
    <property type="component" value="Unassembled WGS sequence"/>
</dbReference>